<evidence type="ECO:0000313" key="12">
    <source>
        <dbReference type="Proteomes" id="UP000004754"/>
    </source>
</evidence>
<dbReference type="AlphaFoldDB" id="E6MH43"/>
<name>E6MH43_9FIRM</name>
<dbReference type="InterPro" id="IPR015807">
    <property type="entry name" value="His-tRNA-ligase"/>
</dbReference>
<sequence length="415" mass="45166">MEKISSKPVRGARDILPAEMRVRDHLEQTIAGIYRAHGFSRIETPALENIDLLLGSEGGDNLKMLFTILKRGDKLAPKAGATSRDLCDIGLRYDLTLPLSRFYANNAEQLELPFKAIQIGNVFRAERPQKGRFRAFKQCDIDIIGDPDVTAEIELIATTAKALMAAGFDDFTIKVNDRRLLTAFITAAGFNAGDVGSVCISLDKADKIGTDGVKAELAEKGYDAAMVSDFVDAVAEVNLDNIDDRVDGAAAVADLKRVIETTTALAAGRYRIEFDFTLIRGMGYYTGQVFEVRWGDVGYSIAGGGRYDNMIGRYTKTSVPAVGFSIGFERIVGLLMEREAGAAKTERRAALFHRADADMAAVIAQADELREAGYSVNLITQKKKLGKQIGHCEAAGYAGFMVFGRDEAVKAFDGE</sequence>
<keyword evidence="4" id="KW-0547">Nucleotide-binding</keyword>
<dbReference type="GO" id="GO:0006427">
    <property type="term" value="P:histidyl-tRNA aminoacylation"/>
    <property type="evidence" value="ECO:0007669"/>
    <property type="project" value="UniProtKB-UniRule"/>
</dbReference>
<keyword evidence="5" id="KW-0067">ATP-binding</keyword>
<dbReference type="InterPro" id="IPR036621">
    <property type="entry name" value="Anticodon-bd_dom_sf"/>
</dbReference>
<evidence type="ECO:0000256" key="3">
    <source>
        <dbReference type="ARBA" id="ARBA00017399"/>
    </source>
</evidence>
<comment type="similarity">
    <text evidence="1">Belongs to the class-II aminoacyl-tRNA synthetase family.</text>
</comment>
<dbReference type="InterPro" id="IPR004516">
    <property type="entry name" value="HisRS/HisZ"/>
</dbReference>
<dbReference type="InterPro" id="IPR006195">
    <property type="entry name" value="aa-tRNA-synth_II"/>
</dbReference>
<accession>E6MH43</accession>
<dbReference type="NCBIfam" id="TIGR00442">
    <property type="entry name" value="hisS"/>
    <property type="match status" value="1"/>
</dbReference>
<reference evidence="11 12" key="1">
    <citation type="submission" date="2010-12" db="EMBL/GenBank/DDBJ databases">
        <authorList>
            <person name="Muzny D."/>
            <person name="Qin X."/>
            <person name="Deng J."/>
            <person name="Jiang H."/>
            <person name="Liu Y."/>
            <person name="Qu J."/>
            <person name="Song X.-Z."/>
            <person name="Zhang L."/>
            <person name="Thornton R."/>
            <person name="Coyle M."/>
            <person name="Francisco L."/>
            <person name="Jackson L."/>
            <person name="Javaid M."/>
            <person name="Korchina V."/>
            <person name="Kovar C."/>
            <person name="Mata R."/>
            <person name="Mathew T."/>
            <person name="Ngo R."/>
            <person name="Nguyen L."/>
            <person name="Nguyen N."/>
            <person name="Okwuonu G."/>
            <person name="Ongeri F."/>
            <person name="Pham C."/>
            <person name="Simmons D."/>
            <person name="Wilczek-Boney K."/>
            <person name="Hale W."/>
            <person name="Jakkamsetti A."/>
            <person name="Pham P."/>
            <person name="Ruth R."/>
            <person name="San Lucas F."/>
            <person name="Warren J."/>
            <person name="Zhang J."/>
            <person name="Zhao Z."/>
            <person name="Zhou C."/>
            <person name="Zhu D."/>
            <person name="Lee S."/>
            <person name="Bess C."/>
            <person name="Blankenburg K."/>
            <person name="Forbes L."/>
            <person name="Fu Q."/>
            <person name="Gubbala S."/>
            <person name="Hirani K."/>
            <person name="Jayaseelan J.C."/>
            <person name="Lara F."/>
            <person name="Munidasa M."/>
            <person name="Palculict T."/>
            <person name="Patil S."/>
            <person name="Pu L.-L."/>
            <person name="Saada N."/>
            <person name="Tang L."/>
            <person name="Weissenberger G."/>
            <person name="Zhu Y."/>
            <person name="Hemphill L."/>
            <person name="Shang Y."/>
            <person name="Youmans B."/>
            <person name="Ayvaz T."/>
            <person name="Ross M."/>
            <person name="Santibanez J."/>
            <person name="Aqrawi P."/>
            <person name="Gross S."/>
            <person name="Joshi V."/>
            <person name="Fowler G."/>
            <person name="Nazareth L."/>
            <person name="Reid J."/>
            <person name="Worley K."/>
            <person name="Petrosino J."/>
            <person name="Highlander S."/>
            <person name="Gibbs R."/>
        </authorList>
    </citation>
    <scope>NUCLEOTIDE SEQUENCE [LARGE SCALE GENOMIC DNA]</scope>
    <source>
        <strain evidence="11 12">ATCC 23263</strain>
    </source>
</reference>
<feature type="binding site" evidence="9">
    <location>
        <position position="280"/>
    </location>
    <ligand>
        <name>L-histidine</name>
        <dbReference type="ChEBI" id="CHEBI:57595"/>
    </ligand>
</feature>
<feature type="binding site" evidence="9">
    <location>
        <position position="124"/>
    </location>
    <ligand>
        <name>L-histidine</name>
        <dbReference type="ChEBI" id="CHEBI:57595"/>
    </ligand>
</feature>
<comment type="caution">
    <text evidence="11">The sequence shown here is derived from an EMBL/GenBank/DDBJ whole genome shotgun (WGS) entry which is preliminary data.</text>
</comment>
<evidence type="ECO:0000256" key="9">
    <source>
        <dbReference type="PIRSR" id="PIRSR001549-1"/>
    </source>
</evidence>
<feature type="binding site" evidence="9">
    <location>
        <begin position="284"/>
        <end position="285"/>
    </location>
    <ligand>
        <name>L-histidine</name>
        <dbReference type="ChEBI" id="CHEBI:57595"/>
    </ligand>
</feature>
<dbReference type="InterPro" id="IPR041715">
    <property type="entry name" value="HisRS-like_core"/>
</dbReference>
<dbReference type="SUPFAM" id="SSF55681">
    <property type="entry name" value="Class II aaRS and biotin synthetases"/>
    <property type="match status" value="1"/>
</dbReference>
<dbReference type="eggNOG" id="COG0124">
    <property type="taxonomic scope" value="Bacteria"/>
</dbReference>
<dbReference type="InterPro" id="IPR045864">
    <property type="entry name" value="aa-tRNA-synth_II/BPL/LPL"/>
</dbReference>
<organism evidence="11 12">
    <name type="scientific">Pseudoramibacter alactolyticus ATCC 23263</name>
    <dbReference type="NCBI Taxonomy" id="887929"/>
    <lineage>
        <taxon>Bacteria</taxon>
        <taxon>Bacillati</taxon>
        <taxon>Bacillota</taxon>
        <taxon>Clostridia</taxon>
        <taxon>Eubacteriales</taxon>
        <taxon>Eubacteriaceae</taxon>
        <taxon>Pseudoramibacter</taxon>
    </lineage>
</organism>
<dbReference type="GO" id="GO:0005524">
    <property type="term" value="F:ATP binding"/>
    <property type="evidence" value="ECO:0007669"/>
    <property type="project" value="UniProtKB-KW"/>
</dbReference>
<dbReference type="Gene3D" id="3.30.930.10">
    <property type="entry name" value="Bira Bifunctional Protein, Domain 2"/>
    <property type="match status" value="1"/>
</dbReference>
<dbReference type="Pfam" id="PF13393">
    <property type="entry name" value="tRNA-synt_His"/>
    <property type="match status" value="1"/>
</dbReference>
<comment type="catalytic activity">
    <reaction evidence="7">
        <text>tRNA(His) + L-histidine + ATP = L-histidyl-tRNA(His) + AMP + diphosphate + H(+)</text>
        <dbReference type="Rhea" id="RHEA:17313"/>
        <dbReference type="Rhea" id="RHEA-COMP:9665"/>
        <dbReference type="Rhea" id="RHEA-COMP:9689"/>
        <dbReference type="ChEBI" id="CHEBI:15378"/>
        <dbReference type="ChEBI" id="CHEBI:30616"/>
        <dbReference type="ChEBI" id="CHEBI:33019"/>
        <dbReference type="ChEBI" id="CHEBI:57595"/>
        <dbReference type="ChEBI" id="CHEBI:78442"/>
        <dbReference type="ChEBI" id="CHEBI:78527"/>
        <dbReference type="ChEBI" id="CHEBI:456215"/>
        <dbReference type="EC" id="6.1.1.21"/>
    </reaction>
</comment>
<evidence type="ECO:0000256" key="1">
    <source>
        <dbReference type="ARBA" id="ARBA00008226"/>
    </source>
</evidence>
<evidence type="ECO:0000256" key="2">
    <source>
        <dbReference type="ARBA" id="ARBA00012815"/>
    </source>
</evidence>
<dbReference type="GO" id="GO:0140096">
    <property type="term" value="F:catalytic activity, acting on a protein"/>
    <property type="evidence" value="ECO:0007669"/>
    <property type="project" value="UniProtKB-ARBA"/>
</dbReference>
<evidence type="ECO:0000256" key="8">
    <source>
        <dbReference type="NCBIfam" id="TIGR00442"/>
    </source>
</evidence>
<keyword evidence="12" id="KW-1185">Reference proteome</keyword>
<dbReference type="PIRSF" id="PIRSF001549">
    <property type="entry name" value="His-tRNA_synth"/>
    <property type="match status" value="1"/>
</dbReference>
<dbReference type="Proteomes" id="UP000004754">
    <property type="component" value="Unassembled WGS sequence"/>
</dbReference>
<dbReference type="GO" id="GO:0016740">
    <property type="term" value="F:transferase activity"/>
    <property type="evidence" value="ECO:0007669"/>
    <property type="project" value="UniProtKB-ARBA"/>
</dbReference>
<dbReference type="EC" id="6.1.1.21" evidence="2 8"/>
<evidence type="ECO:0000313" key="11">
    <source>
        <dbReference type="EMBL" id="EFV01933.1"/>
    </source>
</evidence>
<dbReference type="EMBL" id="AEQN01000016">
    <property type="protein sequence ID" value="EFV01933.1"/>
    <property type="molecule type" value="Genomic_DNA"/>
</dbReference>
<dbReference type="GO" id="GO:0004821">
    <property type="term" value="F:histidine-tRNA ligase activity"/>
    <property type="evidence" value="ECO:0007669"/>
    <property type="project" value="UniProtKB-UniRule"/>
</dbReference>
<dbReference type="RefSeq" id="WP_006598750.1">
    <property type="nucleotide sequence ID" value="NZ_GL622359.1"/>
</dbReference>
<feature type="binding site" evidence="9">
    <location>
        <position position="142"/>
    </location>
    <ligand>
        <name>L-histidine</name>
        <dbReference type="ChEBI" id="CHEBI:57595"/>
    </ligand>
</feature>
<keyword evidence="11" id="KW-0436">Ligase</keyword>
<dbReference type="GO" id="GO:0005737">
    <property type="term" value="C:cytoplasm"/>
    <property type="evidence" value="ECO:0007669"/>
    <property type="project" value="UniProtKB-UniRule"/>
</dbReference>
<evidence type="ECO:0000256" key="4">
    <source>
        <dbReference type="ARBA" id="ARBA00022741"/>
    </source>
</evidence>
<dbReference type="STRING" id="887929.HMP0721_1328"/>
<evidence type="ECO:0000256" key="6">
    <source>
        <dbReference type="ARBA" id="ARBA00022917"/>
    </source>
</evidence>
<dbReference type="HOGENOM" id="CLU_025113_3_0_9"/>
<keyword evidence="6" id="KW-0648">Protein biosynthesis</keyword>
<dbReference type="PANTHER" id="PTHR11476">
    <property type="entry name" value="HISTIDYL-TRNA SYNTHETASE"/>
    <property type="match status" value="1"/>
</dbReference>
<evidence type="ECO:0000259" key="10">
    <source>
        <dbReference type="PROSITE" id="PS50862"/>
    </source>
</evidence>
<dbReference type="Gene3D" id="3.40.50.800">
    <property type="entry name" value="Anticodon-binding domain"/>
    <property type="match status" value="1"/>
</dbReference>
<feature type="binding site" evidence="9">
    <location>
        <position position="138"/>
    </location>
    <ligand>
        <name>L-histidine</name>
        <dbReference type="ChEBI" id="CHEBI:57595"/>
    </ligand>
</feature>
<gene>
    <name evidence="11" type="ORF">HMP0721_1328</name>
</gene>
<dbReference type="PROSITE" id="PS50862">
    <property type="entry name" value="AA_TRNA_LIGASE_II"/>
    <property type="match status" value="1"/>
</dbReference>
<feature type="binding site" evidence="9">
    <location>
        <begin position="94"/>
        <end position="96"/>
    </location>
    <ligand>
        <name>L-histidine</name>
        <dbReference type="ChEBI" id="CHEBI:57595"/>
    </ligand>
</feature>
<feature type="domain" description="Aminoacyl-transfer RNA synthetases class-II family profile" evidence="10">
    <location>
        <begin position="1"/>
        <end position="337"/>
    </location>
</feature>
<dbReference type="PANTHER" id="PTHR11476:SF7">
    <property type="entry name" value="HISTIDINE--TRNA LIGASE"/>
    <property type="match status" value="1"/>
</dbReference>
<protein>
    <recommendedName>
        <fullName evidence="3 8">Histidine--tRNA ligase</fullName>
        <ecNumber evidence="2 8">6.1.1.21</ecNumber>
    </recommendedName>
</protein>
<proteinExistence type="inferred from homology"/>
<dbReference type="CDD" id="cd00773">
    <property type="entry name" value="HisRS-like_core"/>
    <property type="match status" value="1"/>
</dbReference>
<evidence type="ECO:0000256" key="7">
    <source>
        <dbReference type="ARBA" id="ARBA00047639"/>
    </source>
</evidence>
<evidence type="ECO:0000256" key="5">
    <source>
        <dbReference type="ARBA" id="ARBA00022840"/>
    </source>
</evidence>